<keyword evidence="5 8" id="KW-0239">DNA-directed DNA polymerase</keyword>
<evidence type="ECO:0000256" key="1">
    <source>
        <dbReference type="ARBA" id="ARBA00005755"/>
    </source>
</evidence>
<keyword evidence="3 8" id="KW-0548">Nucleotidyltransferase</keyword>
<reference evidence="10" key="1">
    <citation type="submission" date="2021-04" db="EMBL/GenBank/DDBJ databases">
        <title>Transfer of mitochondrial tRNA genes to linear plasmids in fungi facilitates loss of such genes from mitochondrial DNA.</title>
        <authorList>
            <person name="Nieuwenhuis M."/>
            <person name="Groeneveld J."/>
            <person name="Aanen D.K."/>
        </authorList>
    </citation>
    <scope>NUCLEOTIDE SEQUENCE</scope>
    <source>
        <plasmid evidence="10">pT108_1</plasmid>
    </source>
</reference>
<dbReference type="InterPro" id="IPR043502">
    <property type="entry name" value="DNA/RNA_pol_sf"/>
</dbReference>
<evidence type="ECO:0000256" key="5">
    <source>
        <dbReference type="ARBA" id="ARBA00022932"/>
    </source>
</evidence>
<dbReference type="AlphaFoldDB" id="A0A8H2S9V7"/>
<protein>
    <recommendedName>
        <fullName evidence="8">DNA polymerase</fullName>
        <ecNumber evidence="8">2.7.7.7</ecNumber>
    </recommendedName>
</protein>
<evidence type="ECO:0000259" key="9">
    <source>
        <dbReference type="Pfam" id="PF03175"/>
    </source>
</evidence>
<name>A0A8H2S9V7_9AGAR</name>
<keyword evidence="4 8" id="KW-0235">DNA replication</keyword>
<dbReference type="GO" id="GO:0003887">
    <property type="term" value="F:DNA-directed DNA polymerase activity"/>
    <property type="evidence" value="ECO:0007669"/>
    <property type="project" value="UniProtKB-KW"/>
</dbReference>
<dbReference type="InterPro" id="IPR023211">
    <property type="entry name" value="DNA_pol_palm_dom_sf"/>
</dbReference>
<dbReference type="InterPro" id="IPR017964">
    <property type="entry name" value="DNA-dir_DNA_pol_B_CS"/>
</dbReference>
<evidence type="ECO:0000256" key="4">
    <source>
        <dbReference type="ARBA" id="ARBA00022705"/>
    </source>
</evidence>
<dbReference type="InterPro" id="IPR012337">
    <property type="entry name" value="RNaseH-like_sf"/>
</dbReference>
<accession>A0A8H2S9V7</accession>
<evidence type="ECO:0000256" key="8">
    <source>
        <dbReference type="RuleBase" id="RU000442"/>
    </source>
</evidence>
<dbReference type="InterPro" id="IPR006172">
    <property type="entry name" value="DNA-dir_DNA_pol_B"/>
</dbReference>
<evidence type="ECO:0000256" key="3">
    <source>
        <dbReference type="ARBA" id="ARBA00022695"/>
    </source>
</evidence>
<keyword evidence="2 8" id="KW-0808">Transferase</keyword>
<evidence type="ECO:0000313" key="10">
    <source>
        <dbReference type="EMBL" id="QWO71431.1"/>
    </source>
</evidence>
<evidence type="ECO:0000256" key="6">
    <source>
        <dbReference type="ARBA" id="ARBA00023125"/>
    </source>
</evidence>
<dbReference type="PROSITE" id="PS00116">
    <property type="entry name" value="DNA_POLYMERASE_B"/>
    <property type="match status" value="1"/>
</dbReference>
<dbReference type="EMBL" id="MW874151">
    <property type="protein sequence ID" value="QWO71431.1"/>
    <property type="molecule type" value="Genomic_DNA"/>
</dbReference>
<dbReference type="PANTHER" id="PTHR33568:SF3">
    <property type="entry name" value="DNA-DIRECTED DNA POLYMERASE"/>
    <property type="match status" value="1"/>
</dbReference>
<evidence type="ECO:0000256" key="2">
    <source>
        <dbReference type="ARBA" id="ARBA00022679"/>
    </source>
</evidence>
<geneLocation type="mitochondrion" evidence="10"/>
<dbReference type="InterPro" id="IPR036397">
    <property type="entry name" value="RNaseH_sf"/>
</dbReference>
<dbReference type="SUPFAM" id="SSF56672">
    <property type="entry name" value="DNA/RNA polymerases"/>
    <property type="match status" value="1"/>
</dbReference>
<dbReference type="Gene3D" id="3.30.420.10">
    <property type="entry name" value="Ribonuclease H-like superfamily/Ribonuclease H"/>
    <property type="match status" value="1"/>
</dbReference>
<keyword evidence="10" id="KW-0614">Plasmid</keyword>
<dbReference type="SUPFAM" id="SSF53098">
    <property type="entry name" value="Ribonuclease H-like"/>
    <property type="match status" value="1"/>
</dbReference>
<dbReference type="Pfam" id="PF03175">
    <property type="entry name" value="DNA_pol_B_2"/>
    <property type="match status" value="1"/>
</dbReference>
<dbReference type="PANTHER" id="PTHR33568">
    <property type="entry name" value="DNA POLYMERASE"/>
    <property type="match status" value="1"/>
</dbReference>
<dbReference type="InterPro" id="IPR004868">
    <property type="entry name" value="DNA-dir_DNA_pol_B_mt/vir"/>
</dbReference>
<sequence>MKKVFNDYYLSPEFDSNNLLPPLGLHPVHRSLRRARVNKSSLNYDRISINEIKRIFEGNKQIKIPSSLSKGLRGYEVILIKEGIDSNQSIKLTQCLQELFKGFESDRIYSLLFNVVDSESLNTVSLLPKSILVTNKSPVDMLTQILIKYLIIIESKYEIFSSKNLVVQGRVWNSKEEIINQVKLSTKNDKDLRDTIISKNYESISKLVTEDLYTLLSKEQNSAGSYLNMIIKNLKKKSMEMRLTPSIIDRLKVITGDSSYTLYEYEYKKKSKLEQKEVKLLCFHHSNKNIYQMIEGCYTTASWIDVDLGGDQILREFDNNKVLFSKKYQGEKVLQNIKEIELGYRFNKLKQLSKNHIFDKKIGVIDLETFSCNDKGAQQVYAGGWAVQNHSKLYYLDEFEKMDSIKLVKKLFSDIFNSEYSSNYTFFIHNLSSFDYIFILDSLTKDIEGYEEFKLKPMIKEDNTLVSLKISRDIEVERKGLVKNKETNKKIKQKRTITLLDSSLFLPAPLRKLALDFNCSVHKGIFPYKFINKSNLLYQGRLPDFEHFSNISYEEYKQLYPEDYKFDVKSETLSYLSKDLTTLLEIMENFANIIYTNFSINITSCKTISGLSLYIFLSNFSDFNLNIKEIKGGIEKEIRKAYYGGLVVLNKKGKLISKDKLAYYYDFNSFYPSLMLKPMPVGNPTLSSSKDLDSYFGFCYVKITPPEGLDNYLIPYRDSDGKVYCPSTPFFGLYWSELLKASREYGYKIQVLGGFKFEKGYDVFKPFIRDIYEKRSKAKENSLFSLQYVFKLIMNSLYGRFGMKEIENKLEIVDRDKAKILLKDKNITFYHELPDKYIIRYYKDIYPKFMKQVNNNISQEKIDFLANLFKQRGVSSSIPIAAAITSYALTELMQFKNIPSNKLIYSDTDSLIMEKPLNSELISPKELGKLKLEHIITEGYFIAPKFYGFQDVEGKIVIKTKGVNKGKIVYADLIKLSQGENINLKTTAFVKNLKEGTVNIKDQDYFIKGVLGGV</sequence>
<dbReference type="GO" id="GO:0006260">
    <property type="term" value="P:DNA replication"/>
    <property type="evidence" value="ECO:0007669"/>
    <property type="project" value="UniProtKB-KW"/>
</dbReference>
<feature type="domain" description="DNA-directed DNA polymerase family B mitochondria/virus" evidence="9">
    <location>
        <begin position="422"/>
        <end position="891"/>
    </location>
</feature>
<proteinExistence type="inferred from homology"/>
<keyword evidence="10" id="KW-0496">Mitochondrion</keyword>
<evidence type="ECO:0000256" key="7">
    <source>
        <dbReference type="ARBA" id="ARBA00049244"/>
    </source>
</evidence>
<keyword evidence="6 8" id="KW-0238">DNA-binding</keyword>
<organism evidence="10">
    <name type="scientific">Termitomyces sp. T108</name>
    <dbReference type="NCBI Taxonomy" id="2811475"/>
    <lineage>
        <taxon>Eukaryota</taxon>
        <taxon>Fungi</taxon>
        <taxon>Dikarya</taxon>
        <taxon>Basidiomycota</taxon>
        <taxon>Agaricomycotina</taxon>
        <taxon>Agaricomycetes</taxon>
        <taxon>Agaricomycetidae</taxon>
        <taxon>Agaricales</taxon>
        <taxon>Tricholomatineae</taxon>
        <taxon>Lyophyllaceae</taxon>
        <taxon>Termitomyces</taxon>
    </lineage>
</organism>
<dbReference type="GO" id="GO:0000166">
    <property type="term" value="F:nucleotide binding"/>
    <property type="evidence" value="ECO:0007669"/>
    <property type="project" value="InterPro"/>
</dbReference>
<dbReference type="EC" id="2.7.7.7" evidence="8"/>
<gene>
    <name evidence="10" type="primary">dpo</name>
</gene>
<dbReference type="SMART" id="SM00486">
    <property type="entry name" value="POLBc"/>
    <property type="match status" value="1"/>
</dbReference>
<dbReference type="PRINTS" id="PR00106">
    <property type="entry name" value="DNAPOLB"/>
</dbReference>
<comment type="similarity">
    <text evidence="1 8">Belongs to the DNA polymerase type-B family.</text>
</comment>
<dbReference type="GO" id="GO:0003677">
    <property type="term" value="F:DNA binding"/>
    <property type="evidence" value="ECO:0007669"/>
    <property type="project" value="UniProtKB-KW"/>
</dbReference>
<geneLocation type="plasmid" evidence="10">
    <name>pT108_1</name>
</geneLocation>
<dbReference type="Gene3D" id="3.90.1600.10">
    <property type="entry name" value="Palm domain of DNA polymerase"/>
    <property type="match status" value="2"/>
</dbReference>
<comment type="catalytic activity">
    <reaction evidence="7 8">
        <text>DNA(n) + a 2'-deoxyribonucleoside 5'-triphosphate = DNA(n+1) + diphosphate</text>
        <dbReference type="Rhea" id="RHEA:22508"/>
        <dbReference type="Rhea" id="RHEA-COMP:17339"/>
        <dbReference type="Rhea" id="RHEA-COMP:17340"/>
        <dbReference type="ChEBI" id="CHEBI:33019"/>
        <dbReference type="ChEBI" id="CHEBI:61560"/>
        <dbReference type="ChEBI" id="CHEBI:173112"/>
        <dbReference type="EC" id="2.7.7.7"/>
    </reaction>
</comment>